<accession>A0ABZ0L3X4</accession>
<evidence type="ECO:0000256" key="2">
    <source>
        <dbReference type="SAM" id="Phobius"/>
    </source>
</evidence>
<organism evidence="3 4">
    <name type="scientific">Sporosarcina oncorhynchi</name>
    <dbReference type="NCBI Taxonomy" id="3056444"/>
    <lineage>
        <taxon>Bacteria</taxon>
        <taxon>Bacillati</taxon>
        <taxon>Bacillota</taxon>
        <taxon>Bacilli</taxon>
        <taxon>Bacillales</taxon>
        <taxon>Caryophanaceae</taxon>
        <taxon>Sporosarcina</taxon>
    </lineage>
</organism>
<gene>
    <name evidence="3" type="ORF">QWT69_15210</name>
</gene>
<feature type="transmembrane region" description="Helical" evidence="2">
    <location>
        <begin position="270"/>
        <end position="289"/>
    </location>
</feature>
<dbReference type="PANTHER" id="PTHR37305:SF1">
    <property type="entry name" value="MEMBRANE PROTEIN"/>
    <property type="match status" value="1"/>
</dbReference>
<feature type="transmembrane region" description="Helical" evidence="2">
    <location>
        <begin position="606"/>
        <end position="624"/>
    </location>
</feature>
<feature type="transmembrane region" description="Helical" evidence="2">
    <location>
        <begin position="764"/>
        <end position="781"/>
    </location>
</feature>
<dbReference type="RefSeq" id="WP_317967059.1">
    <property type="nucleotide sequence ID" value="NZ_CP129118.1"/>
</dbReference>
<feature type="transmembrane region" description="Helical" evidence="2">
    <location>
        <begin position="819"/>
        <end position="839"/>
    </location>
</feature>
<dbReference type="EMBL" id="CP129118">
    <property type="protein sequence ID" value="WOV87188.1"/>
    <property type="molecule type" value="Genomic_DNA"/>
</dbReference>
<keyword evidence="2" id="KW-0472">Membrane</keyword>
<sequence>MNKVIGFVSKGIVKSKYMIFIPVAIAVLVSMLLLINATRPDTTQEELQESIDDRVATINDLIGKILNKKRQVGLPEDQQNALDSLLLQEEYLKLISQNIAEDNLNIAGNLLAYIDEYKDYKKYNIIEYYNYDILEIERKKAEALFKHQLSFTEQKNPYKTALFSKQLFQFLFNPITAFLFFLIFSYKYRADEENGTFDFFKVNSLSNPAVYYGYLVSIYMYLLVYIFIATTLSMLPPILTGNLKTIYYPIEVIVGAETLMVPVWKWLIFLPLGWGIFVSLLLLMAAVFFKQKLPVGILMAVLLIPLAIAYIISNQFGFHMMNPIHLITAFEASLLTTNKFVFYLAGMTIVLISCLGLAYPLFNSEKLVWRAPTTSTVGKQYHPRRFGKLLQFEHLKKKRKKHVMITALLVLGILCGTSVFLNQQNQTLNEKTLKAIEELQNFYMKSQISWKLLEDEVSTGVESASHNDTEDATAEEQEENPYSVYVEETVQALETLEALKKKAESPNFPDLLNEVLEKLSTNTSYKEMDRSLWSVSVMATEEQRNILLEKGIKPWSLGDSWVSKFDDPRMAVSVEHAQVLKNTQERNTKYGNTGFFTIYKIFDWNIAWPVLGVFVLLLWTSMSTEQEPQSSIRFLITKPLRYRAIYSSKWVYNLIVAYGLLLICGVLAFVFSSLIGGIGEPDYPIVAYANSEYDSAFSLTLPSDGEMAEDIESDGMFYAYMNDAYFFFESLGSMILKALLLVGAQLFFLNGVFSFVGRWMKNQYMTIIAVIIVTIMGYLIANQFPEMPFSYLNPFLYLDTWNVVDGWKSIVTSSNYVNVMNGSLVLLASGFILFLAGLIQVRKKVS</sequence>
<keyword evidence="4" id="KW-1185">Reference proteome</keyword>
<reference evidence="3 4" key="1">
    <citation type="submission" date="2023-06" db="EMBL/GenBank/DDBJ databases">
        <title>Sporosarcina sp. nov., isolated from Korean tranditional fermented seafood 'Jeotgal'.</title>
        <authorList>
            <person name="Yang A.I."/>
            <person name="Shin N.-R."/>
        </authorList>
    </citation>
    <scope>NUCLEOTIDE SEQUENCE [LARGE SCALE GENOMIC DNA]</scope>
    <source>
        <strain evidence="3 4">T2O-4</strain>
    </source>
</reference>
<evidence type="ECO:0008006" key="5">
    <source>
        <dbReference type="Google" id="ProtNLM"/>
    </source>
</evidence>
<feature type="region of interest" description="Disordered" evidence="1">
    <location>
        <begin position="461"/>
        <end position="481"/>
    </location>
</feature>
<feature type="transmembrane region" description="Helical" evidence="2">
    <location>
        <begin position="734"/>
        <end position="757"/>
    </location>
</feature>
<evidence type="ECO:0000313" key="3">
    <source>
        <dbReference type="EMBL" id="WOV87188.1"/>
    </source>
</evidence>
<protein>
    <recommendedName>
        <fullName evidence="5">ABC transporter permease</fullName>
    </recommendedName>
</protein>
<name>A0ABZ0L3X4_9BACL</name>
<feature type="transmembrane region" description="Helical" evidence="2">
    <location>
        <begin position="403"/>
        <end position="421"/>
    </location>
</feature>
<proteinExistence type="predicted"/>
<evidence type="ECO:0000256" key="1">
    <source>
        <dbReference type="SAM" id="MobiDB-lite"/>
    </source>
</evidence>
<feature type="compositionally biased region" description="Acidic residues" evidence="1">
    <location>
        <begin position="470"/>
        <end position="479"/>
    </location>
</feature>
<feature type="transmembrane region" description="Helical" evidence="2">
    <location>
        <begin position="340"/>
        <end position="362"/>
    </location>
</feature>
<feature type="transmembrane region" description="Helical" evidence="2">
    <location>
        <begin position="650"/>
        <end position="675"/>
    </location>
</feature>
<feature type="transmembrane region" description="Helical" evidence="2">
    <location>
        <begin position="17"/>
        <end position="35"/>
    </location>
</feature>
<dbReference type="PANTHER" id="PTHR37305">
    <property type="entry name" value="INTEGRAL MEMBRANE PROTEIN-RELATED"/>
    <property type="match status" value="1"/>
</dbReference>
<feature type="transmembrane region" description="Helical" evidence="2">
    <location>
        <begin position="209"/>
        <end position="234"/>
    </location>
</feature>
<dbReference type="Proteomes" id="UP001303902">
    <property type="component" value="Chromosome"/>
</dbReference>
<evidence type="ECO:0000313" key="4">
    <source>
        <dbReference type="Proteomes" id="UP001303902"/>
    </source>
</evidence>
<keyword evidence="2" id="KW-1133">Transmembrane helix</keyword>
<keyword evidence="2" id="KW-0812">Transmembrane</keyword>
<feature type="transmembrane region" description="Helical" evidence="2">
    <location>
        <begin position="167"/>
        <end position="189"/>
    </location>
</feature>
<feature type="transmembrane region" description="Helical" evidence="2">
    <location>
        <begin position="296"/>
        <end position="313"/>
    </location>
</feature>